<comment type="caution">
    <text evidence="1">The sequence shown here is derived from an EMBL/GenBank/DDBJ whole genome shotgun (WGS) entry which is preliminary data.</text>
</comment>
<reference evidence="1 2" key="1">
    <citation type="journal article" date="2014" name="Int. J. Syst. Evol. Microbiol.">
        <title>Complete genome sequence of Corynebacterium casei LMG S-19264T (=DSM 44701T), isolated from a smear-ripened cheese.</title>
        <authorList>
            <consortium name="US DOE Joint Genome Institute (JGI-PGF)"/>
            <person name="Walter F."/>
            <person name="Albersmeier A."/>
            <person name="Kalinowski J."/>
            <person name="Ruckert C."/>
        </authorList>
    </citation>
    <scope>NUCLEOTIDE SEQUENCE [LARGE SCALE GENOMIC DNA]</scope>
    <source>
        <strain evidence="1 2">CGMCC 4.7215</strain>
    </source>
</reference>
<sequence>MPTRALLTERERDVLGQQAGNSAYRSTVRSRVRNRLSELEADIDVLATHEPELYEQLCEAVLDEH</sequence>
<dbReference type="Proteomes" id="UP001596414">
    <property type="component" value="Unassembled WGS sequence"/>
</dbReference>
<gene>
    <name evidence="1" type="ORF">ACFQJ7_15230</name>
</gene>
<evidence type="ECO:0000313" key="2">
    <source>
        <dbReference type="Proteomes" id="UP001596414"/>
    </source>
</evidence>
<proteinExistence type="predicted"/>
<dbReference type="AlphaFoldDB" id="A0ABD5XGE7"/>
<dbReference type="EMBL" id="JBHSZQ010000050">
    <property type="protein sequence ID" value="MFC7127352.1"/>
    <property type="molecule type" value="Genomic_DNA"/>
</dbReference>
<dbReference type="RefSeq" id="WP_267638007.1">
    <property type="nucleotide sequence ID" value="NZ_JAODIY010000011.1"/>
</dbReference>
<accession>A0ABD5XGE7</accession>
<protein>
    <submittedName>
        <fullName evidence="1">Uncharacterized protein</fullName>
    </submittedName>
</protein>
<organism evidence="1 2">
    <name type="scientific">Halovenus rubra</name>
    <dbReference type="NCBI Taxonomy" id="869890"/>
    <lineage>
        <taxon>Archaea</taxon>
        <taxon>Methanobacteriati</taxon>
        <taxon>Methanobacteriota</taxon>
        <taxon>Stenosarchaea group</taxon>
        <taxon>Halobacteria</taxon>
        <taxon>Halobacteriales</taxon>
        <taxon>Haloarculaceae</taxon>
        <taxon>Halovenus</taxon>
    </lineage>
</organism>
<evidence type="ECO:0000313" key="1">
    <source>
        <dbReference type="EMBL" id="MFC7127352.1"/>
    </source>
</evidence>
<name>A0ABD5XGE7_9EURY</name>